<name>A0AAN1WGC7_9GAMM</name>
<dbReference type="KEGG" id="marq:MARGE09_P1301"/>
<evidence type="ECO:0000313" key="2">
    <source>
        <dbReference type="EMBL" id="BCD97101.1"/>
    </source>
</evidence>
<gene>
    <name evidence="2" type="ORF">MARGE09_P1301</name>
</gene>
<accession>A0AAN1WGC7</accession>
<keyword evidence="3" id="KW-1185">Reference proteome</keyword>
<sequence length="399" mass="41620">MKNQTLPTIAKLSASGLLAVLITACGSSGSDDTNAAAPQSSAAAQTSSSLAASSSSEQASSVATNDSGVAESCAMLNGSFIECLDFENMSPGAVPSGFNQSGNGIAVVEGEGSYSGDLALKISGASASYLSLANFTGTHWGRMYYKNIAKPSSIDSYSHTTLVSGFDNGAQFRFVDMVAAPDNAADAGKYQHLYNTEPNDLSLEGPYDNSYDGEWVCVEWSMDTAAQEFYFYKDGNEVALANFGTSTNSTDLADAKKYNFNETNMTFQMTPVPAEISELRIGIQNYQQDSFTFLLDDIVIADARVGCDLAAEASSSEMSSSSMVMSSSEAASSSAPAVVVGKADFDMMCKGCHTGAPADLIGGRDQAALSAYINGAMPQGNPSACEDTCADEVASYILN</sequence>
<keyword evidence="1" id="KW-0732">Signal</keyword>
<organism evidence="2 3">
    <name type="scientific">Marinagarivorans cellulosilyticus</name>
    <dbReference type="NCBI Taxonomy" id="2721545"/>
    <lineage>
        <taxon>Bacteria</taxon>
        <taxon>Pseudomonadati</taxon>
        <taxon>Pseudomonadota</taxon>
        <taxon>Gammaproteobacteria</taxon>
        <taxon>Cellvibrionales</taxon>
        <taxon>Cellvibrionaceae</taxon>
        <taxon>Marinagarivorans</taxon>
    </lineage>
</organism>
<feature type="chain" id="PRO_5043004141" description="Cytochrome c domain-containing protein" evidence="1">
    <location>
        <begin position="30"/>
        <end position="399"/>
    </location>
</feature>
<protein>
    <recommendedName>
        <fullName evidence="4">Cytochrome c domain-containing protein</fullName>
    </recommendedName>
</protein>
<dbReference type="EMBL" id="AP023086">
    <property type="protein sequence ID" value="BCD97101.1"/>
    <property type="molecule type" value="Genomic_DNA"/>
</dbReference>
<evidence type="ECO:0000313" key="3">
    <source>
        <dbReference type="Proteomes" id="UP001320119"/>
    </source>
</evidence>
<dbReference type="PROSITE" id="PS51257">
    <property type="entry name" value="PROKAR_LIPOPROTEIN"/>
    <property type="match status" value="1"/>
</dbReference>
<evidence type="ECO:0008006" key="4">
    <source>
        <dbReference type="Google" id="ProtNLM"/>
    </source>
</evidence>
<feature type="signal peptide" evidence="1">
    <location>
        <begin position="1"/>
        <end position="29"/>
    </location>
</feature>
<dbReference type="RefSeq" id="WP_236986575.1">
    <property type="nucleotide sequence ID" value="NZ_AP023086.1"/>
</dbReference>
<proteinExistence type="predicted"/>
<dbReference type="Proteomes" id="UP001320119">
    <property type="component" value="Chromosome"/>
</dbReference>
<reference evidence="2 3" key="1">
    <citation type="journal article" date="2022" name="IScience">
        <title>An ultrasensitive nanofiber-based assay for enzymatic hydrolysis and deep-sea microbial degradation of cellulose.</title>
        <authorList>
            <person name="Tsudome M."/>
            <person name="Tachioka M."/>
            <person name="Miyazaki M."/>
            <person name="Uchimura K."/>
            <person name="Tsuda M."/>
            <person name="Takaki Y."/>
            <person name="Deguchi S."/>
        </authorList>
    </citation>
    <scope>NUCLEOTIDE SEQUENCE [LARGE SCALE GENOMIC DNA]</scope>
    <source>
        <strain evidence="2 3">GE09</strain>
    </source>
</reference>
<evidence type="ECO:0000256" key="1">
    <source>
        <dbReference type="SAM" id="SignalP"/>
    </source>
</evidence>
<dbReference type="Gene3D" id="2.60.120.200">
    <property type="match status" value="1"/>
</dbReference>
<dbReference type="AlphaFoldDB" id="A0AAN1WGC7"/>